<dbReference type="GO" id="GO:0009897">
    <property type="term" value="C:external side of plasma membrane"/>
    <property type="evidence" value="ECO:0007669"/>
    <property type="project" value="TreeGrafter"/>
</dbReference>
<dbReference type="OrthoDB" id="6382334at2759"/>
<evidence type="ECO:0000256" key="10">
    <source>
        <dbReference type="ARBA" id="ARBA00023180"/>
    </source>
</evidence>
<dbReference type="InterPro" id="IPR013783">
    <property type="entry name" value="Ig-like_fold"/>
</dbReference>
<reference evidence="14" key="2">
    <citation type="submission" date="2025-09" db="UniProtKB">
        <authorList>
            <consortium name="Ensembl"/>
        </authorList>
    </citation>
    <scope>IDENTIFICATION</scope>
</reference>
<evidence type="ECO:0000256" key="2">
    <source>
        <dbReference type="ARBA" id="ARBA00008921"/>
    </source>
</evidence>
<dbReference type="GeneID" id="113125015"/>
<keyword evidence="4 12" id="KW-0732">Signal</keyword>
<keyword evidence="9" id="KW-0675">Receptor</keyword>
<evidence type="ECO:0000256" key="9">
    <source>
        <dbReference type="ARBA" id="ARBA00023170"/>
    </source>
</evidence>
<dbReference type="InterPro" id="IPR048497">
    <property type="entry name" value="LIF-R-like_Ig-like"/>
</dbReference>
<feature type="domain" description="Fibronectin type-III" evidence="13">
    <location>
        <begin position="592"/>
        <end position="690"/>
    </location>
</feature>
<protein>
    <submittedName>
        <fullName evidence="14">Leukemia inhibitory factor receptor-like</fullName>
    </submittedName>
</protein>
<name>A0A7N8XTI7_9TELE</name>
<dbReference type="PANTHER" id="PTHR23037:SF35">
    <property type="entry name" value="FIBRONECTIN TYPE-III DOMAIN-CONTAINING PROTEIN"/>
    <property type="match status" value="1"/>
</dbReference>
<accession>A0A7N8XTI7</accession>
<dbReference type="InParanoid" id="A0A7N8XTI7"/>
<evidence type="ECO:0000256" key="6">
    <source>
        <dbReference type="ARBA" id="ARBA00022989"/>
    </source>
</evidence>
<keyword evidence="6" id="KW-1133">Transmembrane helix</keyword>
<evidence type="ECO:0000313" key="15">
    <source>
        <dbReference type="Proteomes" id="UP000261640"/>
    </source>
</evidence>
<dbReference type="Pfam" id="PF21177">
    <property type="entry name" value="LIF-R_Ig-like"/>
    <property type="match status" value="1"/>
</dbReference>
<evidence type="ECO:0000256" key="7">
    <source>
        <dbReference type="ARBA" id="ARBA00023136"/>
    </source>
</evidence>
<evidence type="ECO:0000256" key="12">
    <source>
        <dbReference type="SAM" id="SignalP"/>
    </source>
</evidence>
<dbReference type="PANTHER" id="PTHR23037">
    <property type="entry name" value="CYTOKINE RECEPTOR"/>
    <property type="match status" value="1"/>
</dbReference>
<dbReference type="SMART" id="SM00060">
    <property type="entry name" value="FN3"/>
    <property type="match status" value="4"/>
</dbReference>
<dbReference type="GeneTree" id="ENSGT00940000165259"/>
<keyword evidence="10" id="KW-0325">Glycoprotein</keyword>
<dbReference type="Pfam" id="PF00041">
    <property type="entry name" value="fn3"/>
    <property type="match status" value="2"/>
</dbReference>
<dbReference type="GO" id="GO:0004896">
    <property type="term" value="F:cytokine receptor activity"/>
    <property type="evidence" value="ECO:0007669"/>
    <property type="project" value="InterPro"/>
</dbReference>
<feature type="domain" description="Fibronectin type-III" evidence="13">
    <location>
        <begin position="401"/>
        <end position="498"/>
    </location>
</feature>
<feature type="region of interest" description="Disordered" evidence="11">
    <location>
        <begin position="858"/>
        <end position="888"/>
    </location>
</feature>
<evidence type="ECO:0000256" key="5">
    <source>
        <dbReference type="ARBA" id="ARBA00022737"/>
    </source>
</evidence>
<feature type="domain" description="Fibronectin type-III" evidence="13">
    <location>
        <begin position="306"/>
        <end position="400"/>
    </location>
</feature>
<dbReference type="PROSITE" id="PS01353">
    <property type="entry name" value="HEMATOPO_REC_L_F2"/>
    <property type="match status" value="1"/>
</dbReference>
<evidence type="ECO:0000256" key="1">
    <source>
        <dbReference type="ARBA" id="ARBA00004479"/>
    </source>
</evidence>
<feature type="chain" id="PRO_5030606508" evidence="12">
    <location>
        <begin position="20"/>
        <end position="903"/>
    </location>
</feature>
<comment type="subcellular location">
    <subcellularLocation>
        <location evidence="1">Membrane</location>
        <topology evidence="1">Single-pass type I membrane protein</topology>
    </subcellularLocation>
</comment>
<dbReference type="InterPro" id="IPR003529">
    <property type="entry name" value="Hematopoietin_rcpt_Gp130_CS"/>
</dbReference>
<dbReference type="CDD" id="cd00063">
    <property type="entry name" value="FN3"/>
    <property type="match status" value="3"/>
</dbReference>
<sequence length="903" mass="100966">MIMITWLLLVSLFCKSAQDGQENGVLHCGPQNLTFSNSDQVIQLIWEDDPSCSAVHDILTYELSVLIADTQVHYDEVAVTPDQIGSTHFWIWTSHLALECAALSVRLSSRYKNQKSPWKQEQIAPVTSEKIQIYPEDRVFKVGSRVTFYCVLPAGQVFDKMYLTGYNTADMNITKISNQTYELNVYLNQASKNSCTDVKCHTTTSRYGACAYVDYPPDDKDLQCETQNLESIDCHWNTGRNTFLPKLSTAYWLLGSPCPHGYSGICSTKAQVDVGERNWTLTVVNKLGRLELSDRADMTKRVHMFAPEQVTTSAVNARNASLEWRWTVQQYNDLNITCQLNVSYDGTSTITEKAGVGLKLAVLNDLIPDWDYHVTLRCGTTHLWKWSDWSARVNFHTKGDVPDALDVWMQMKENQIIIIWKMLLASQSHGAITDYAVTWVETTEPEQQNRTTVAPKEHQVALNLDTTKEYVVTVIARNKNGNSSHSIVTTPCFSSGISRVNTSRITVSNGSFSLSWSASPKASGGYVVDWCPTSGRCSVEWLRVPPHETNATIFSKNFKEGLRYSLSVYACTQGAPVLLERREGYVKEERIEDGLFKTLKGKQQDSDFEISWDPISLNEQTAFIQGYVLYWSDYKNNNTVCNVSTGNPEATSLTARNLKISSYTFTVKAQTAVGECGTTLITATLNSPTDKLIKTVFISLVTVFSLLSLLTVVCYRQWACIHQKVYPPVPKPVLTDEWLASPGVHRCRPLCVDESHQSEAENMDVPELQCKSGATVNNYLSQANMPFVFAQTSKGYYNQPLKRCSQPPLTLPTAATPTQLSLSLSPFRGVFPNLSYNLLVQPGEQQSSVGPELLEGTSLERTSGGYQPQTHTEPSTLEETDYNPESPMSCVSTYILLPQSPSK</sequence>
<keyword evidence="5" id="KW-0677">Repeat</keyword>
<dbReference type="InterPro" id="IPR036116">
    <property type="entry name" value="FN3_sf"/>
</dbReference>
<proteinExistence type="inferred from homology"/>
<evidence type="ECO:0000313" key="14">
    <source>
        <dbReference type="Ensembl" id="ENSMAMP00000055679.1"/>
    </source>
</evidence>
<feature type="compositionally biased region" description="Polar residues" evidence="11">
    <location>
        <begin position="859"/>
        <end position="875"/>
    </location>
</feature>
<dbReference type="InterPro" id="IPR003961">
    <property type="entry name" value="FN3_dom"/>
</dbReference>
<keyword evidence="3" id="KW-0812">Transmembrane</keyword>
<organism evidence="14 15">
    <name type="scientific">Mastacembelus armatus</name>
    <name type="common">zig-zag eel</name>
    <dbReference type="NCBI Taxonomy" id="205130"/>
    <lineage>
        <taxon>Eukaryota</taxon>
        <taxon>Metazoa</taxon>
        <taxon>Chordata</taxon>
        <taxon>Craniata</taxon>
        <taxon>Vertebrata</taxon>
        <taxon>Euteleostomi</taxon>
        <taxon>Actinopterygii</taxon>
        <taxon>Neopterygii</taxon>
        <taxon>Teleostei</taxon>
        <taxon>Neoteleostei</taxon>
        <taxon>Acanthomorphata</taxon>
        <taxon>Anabantaria</taxon>
        <taxon>Synbranchiformes</taxon>
        <taxon>Mastacembelidae</taxon>
        <taxon>Mastacembelus</taxon>
    </lineage>
</organism>
<dbReference type="Pfam" id="PF25552">
    <property type="entry name" value="LIFR_D4"/>
    <property type="match status" value="1"/>
</dbReference>
<dbReference type="PROSITE" id="PS50853">
    <property type="entry name" value="FN3"/>
    <property type="match status" value="3"/>
</dbReference>
<dbReference type="Gene3D" id="2.60.40.10">
    <property type="entry name" value="Immunoglobulins"/>
    <property type="match status" value="7"/>
</dbReference>
<evidence type="ECO:0000259" key="13">
    <source>
        <dbReference type="PROSITE" id="PS50853"/>
    </source>
</evidence>
<feature type="signal peptide" evidence="12">
    <location>
        <begin position="1"/>
        <end position="19"/>
    </location>
</feature>
<dbReference type="Ensembl" id="ENSMAMT00000050042.1">
    <property type="protein sequence ID" value="ENSMAMP00000055679.1"/>
    <property type="gene ID" value="ENSMAMG00000018881.2"/>
</dbReference>
<dbReference type="SUPFAM" id="SSF49265">
    <property type="entry name" value="Fibronectin type III"/>
    <property type="match status" value="3"/>
</dbReference>
<reference evidence="14" key="1">
    <citation type="submission" date="2025-08" db="UniProtKB">
        <authorList>
            <consortium name="Ensembl"/>
        </authorList>
    </citation>
    <scope>IDENTIFICATION</scope>
</reference>
<evidence type="ECO:0000256" key="11">
    <source>
        <dbReference type="SAM" id="MobiDB-lite"/>
    </source>
</evidence>
<dbReference type="AlphaFoldDB" id="A0A7N8XTI7"/>
<evidence type="ECO:0000256" key="4">
    <source>
        <dbReference type="ARBA" id="ARBA00022729"/>
    </source>
</evidence>
<comment type="similarity">
    <text evidence="2">Belongs to the type I cytokine receptor family. Type 2 subfamily.</text>
</comment>
<keyword evidence="7" id="KW-0472">Membrane</keyword>
<keyword evidence="8" id="KW-1015">Disulfide bond</keyword>
<dbReference type="Proteomes" id="UP000261640">
    <property type="component" value="Unplaced"/>
</dbReference>
<dbReference type="RefSeq" id="XP_026154043.1">
    <property type="nucleotide sequence ID" value="XM_026298258.1"/>
</dbReference>
<evidence type="ECO:0000256" key="3">
    <source>
        <dbReference type="ARBA" id="ARBA00022692"/>
    </source>
</evidence>
<keyword evidence="15" id="KW-1185">Reference proteome</keyword>
<evidence type="ECO:0000256" key="8">
    <source>
        <dbReference type="ARBA" id="ARBA00023157"/>
    </source>
</evidence>